<dbReference type="Proteomes" id="UP000594015">
    <property type="component" value="Chromosome"/>
</dbReference>
<organism evidence="2 3">
    <name type="scientific">Bradyrhizobium arachidis</name>
    <dbReference type="NCBI Taxonomy" id="858423"/>
    <lineage>
        <taxon>Bacteria</taxon>
        <taxon>Pseudomonadati</taxon>
        <taxon>Pseudomonadota</taxon>
        <taxon>Alphaproteobacteria</taxon>
        <taxon>Hyphomicrobiales</taxon>
        <taxon>Nitrobacteraceae</taxon>
        <taxon>Bradyrhizobium</taxon>
    </lineage>
</organism>
<accession>A0AAE7NVN7</accession>
<evidence type="ECO:0000313" key="2">
    <source>
        <dbReference type="EMBL" id="QOZ71221.1"/>
    </source>
</evidence>
<evidence type="ECO:0000256" key="1">
    <source>
        <dbReference type="SAM" id="MobiDB-lite"/>
    </source>
</evidence>
<dbReference type="EMBL" id="CP030050">
    <property type="protein sequence ID" value="QOZ71221.1"/>
    <property type="molecule type" value="Genomic_DNA"/>
</dbReference>
<dbReference type="KEGG" id="barh:WN72_36745"/>
<sequence>MPVGVRRAELLRKARHIDVAGEINRWLTSPDYRRHLKLGSRSRDELLHSTKRPTYTGILQSPSRAGKPPPALYLSGRRFCSQGPNDLISCGCPTTGQGPVIGAGG</sequence>
<feature type="region of interest" description="Disordered" evidence="1">
    <location>
        <begin position="43"/>
        <end position="68"/>
    </location>
</feature>
<name>A0AAE7NVN7_9BRAD</name>
<proteinExistence type="predicted"/>
<dbReference type="AlphaFoldDB" id="A0AAE7NVN7"/>
<evidence type="ECO:0000313" key="3">
    <source>
        <dbReference type="Proteomes" id="UP000594015"/>
    </source>
</evidence>
<reference evidence="2 3" key="1">
    <citation type="submission" date="2018-06" db="EMBL/GenBank/DDBJ databases">
        <title>Comparative genomics of Bradyrhizobium nodulating Arachidis hypogaea.</title>
        <authorList>
            <person name="Li Y."/>
        </authorList>
    </citation>
    <scope>NUCLEOTIDE SEQUENCE [LARGE SCALE GENOMIC DNA]</scope>
    <source>
        <strain evidence="2 3">CCBAU 051107</strain>
    </source>
</reference>
<protein>
    <submittedName>
        <fullName evidence="2">Uncharacterized protein</fullName>
    </submittedName>
</protein>
<gene>
    <name evidence="2" type="ORF">WN72_36745</name>
</gene>